<dbReference type="PANTHER" id="PTHR38436">
    <property type="entry name" value="POLYKETIDE CYCLASE SNOAL-LIKE DOMAIN"/>
    <property type="match status" value="1"/>
</dbReference>
<evidence type="ECO:0000313" key="4">
    <source>
        <dbReference type="Proteomes" id="UP000006859"/>
    </source>
</evidence>
<dbReference type="InterPro" id="IPR037401">
    <property type="entry name" value="SnoaL-like"/>
</dbReference>
<protein>
    <submittedName>
        <fullName evidence="3">Possible membrane protein</fullName>
    </submittedName>
</protein>
<name>E0SD55_DICD3</name>
<evidence type="ECO:0000256" key="1">
    <source>
        <dbReference type="SAM" id="SignalP"/>
    </source>
</evidence>
<dbReference type="Gene3D" id="3.10.450.50">
    <property type="match status" value="1"/>
</dbReference>
<sequence length="167" mass="18743">MIKKFAVLALCLTGVSPVLSLAASSSLGDGAEVVRPVSQRDVIQEEKNRALVVEFYTEVLSNRRVDLADKYLSADYIQHNPYAATGRNAFVAFFRELFSRYPQSEHRIIRTATDGDLVYLHVFARNDPTDRGRAVMDILRVDNGKIVEHWDVVQPIPETSANTNGMF</sequence>
<dbReference type="RefSeq" id="WP_013316840.1">
    <property type="nucleotide sequence ID" value="NC_014500.1"/>
</dbReference>
<dbReference type="eggNOG" id="COG4922">
    <property type="taxonomic scope" value="Bacteria"/>
</dbReference>
<dbReference type="GO" id="GO:0030638">
    <property type="term" value="P:polyketide metabolic process"/>
    <property type="evidence" value="ECO:0007669"/>
    <property type="project" value="InterPro"/>
</dbReference>
<dbReference type="STRING" id="198628.Dda3937_01968"/>
<keyword evidence="1" id="KW-0732">Signal</keyword>
<dbReference type="PANTHER" id="PTHR38436:SF1">
    <property type="entry name" value="ESTER CYCLASE"/>
    <property type="match status" value="1"/>
</dbReference>
<dbReference type="KEGG" id="ddd:Dda3937_01968"/>
<evidence type="ECO:0000259" key="2">
    <source>
        <dbReference type="Pfam" id="PF12680"/>
    </source>
</evidence>
<dbReference type="PATRIC" id="fig|198628.6.peg.1175"/>
<proteinExistence type="predicted"/>
<dbReference type="InterPro" id="IPR032710">
    <property type="entry name" value="NTF2-like_dom_sf"/>
</dbReference>
<organism evidence="3 4">
    <name type="scientific">Dickeya dadantii (strain 3937)</name>
    <name type="common">Erwinia chrysanthemi (strain 3937)</name>
    <dbReference type="NCBI Taxonomy" id="198628"/>
    <lineage>
        <taxon>Bacteria</taxon>
        <taxon>Pseudomonadati</taxon>
        <taxon>Pseudomonadota</taxon>
        <taxon>Gammaproteobacteria</taxon>
        <taxon>Enterobacterales</taxon>
        <taxon>Pectobacteriaceae</taxon>
        <taxon>Dickeya</taxon>
    </lineage>
</organism>
<dbReference type="InterPro" id="IPR009959">
    <property type="entry name" value="Cyclase_SnoaL-like"/>
</dbReference>
<feature type="domain" description="SnoaL-like" evidence="2">
    <location>
        <begin position="53"/>
        <end position="149"/>
    </location>
</feature>
<keyword evidence="4" id="KW-1185">Reference proteome</keyword>
<feature type="signal peptide" evidence="1">
    <location>
        <begin position="1"/>
        <end position="22"/>
    </location>
</feature>
<dbReference type="OrthoDB" id="9812089at2"/>
<dbReference type="EMBL" id="CP002038">
    <property type="protein sequence ID" value="ADM97372.1"/>
    <property type="molecule type" value="Genomic_DNA"/>
</dbReference>
<dbReference type="Proteomes" id="UP000006859">
    <property type="component" value="Chromosome"/>
</dbReference>
<accession>E0SD55</accession>
<dbReference type="HOGENOM" id="CLU_100997_2_0_6"/>
<evidence type="ECO:0000313" key="3">
    <source>
        <dbReference type="EMBL" id="ADM97372.1"/>
    </source>
</evidence>
<dbReference type="SUPFAM" id="SSF54427">
    <property type="entry name" value="NTF2-like"/>
    <property type="match status" value="1"/>
</dbReference>
<feature type="chain" id="PRO_5003140133" evidence="1">
    <location>
        <begin position="23"/>
        <end position="167"/>
    </location>
</feature>
<reference evidence="3 4" key="1">
    <citation type="journal article" date="2011" name="J. Bacteriol.">
        <title>Genome sequence of the plant-pathogenic bacterium Dickeya dadantii 3937.</title>
        <authorList>
            <person name="Glasner J.D."/>
            <person name="Yang C.H."/>
            <person name="Reverchon S."/>
            <person name="Hugouvieux-Cotte-Pattat N."/>
            <person name="Condemine G."/>
            <person name="Bohin J.P."/>
            <person name="Van Gijsegem F."/>
            <person name="Yang S."/>
            <person name="Franza T."/>
            <person name="Expert D."/>
            <person name="Plunkett G. III"/>
            <person name="San Francisco M.J."/>
            <person name="Charkowski A.O."/>
            <person name="Py B."/>
            <person name="Bell K."/>
            <person name="Rauscher L."/>
            <person name="Rodriguez-Palenzuela P."/>
            <person name="Toussaint A."/>
            <person name="Holeva M.C."/>
            <person name="He S.Y."/>
            <person name="Douet V."/>
            <person name="Boccara M."/>
            <person name="Blanco C."/>
            <person name="Toth I."/>
            <person name="Anderson B.D."/>
            <person name="Biehl B.S."/>
            <person name="Mau B."/>
            <person name="Flynn S.M."/>
            <person name="Barras F."/>
            <person name="Lindeberg M."/>
            <person name="Birch P.R."/>
            <person name="Tsuyumu S."/>
            <person name="Shi X."/>
            <person name="Hibbing M."/>
            <person name="Yap M.N."/>
            <person name="Carpentier M."/>
            <person name="Dassa E."/>
            <person name="Umehara M."/>
            <person name="Kim J.F."/>
            <person name="Rusch M."/>
            <person name="Soni P."/>
            <person name="Mayhew G.F."/>
            <person name="Fouts D.E."/>
            <person name="Gill S.R."/>
            <person name="Blattner F.R."/>
            <person name="Keen N.T."/>
            <person name="Perna N.T."/>
        </authorList>
    </citation>
    <scope>NUCLEOTIDE SEQUENCE [LARGE SCALE GENOMIC DNA]</scope>
    <source>
        <strain evidence="3 4">3937</strain>
    </source>
</reference>
<dbReference type="AlphaFoldDB" id="E0SD55"/>
<dbReference type="Pfam" id="PF12680">
    <property type="entry name" value="SnoaL_2"/>
    <property type="match status" value="1"/>
</dbReference>
<gene>
    <name evidence="3" type="ordered locus">Dda3937_01968</name>
</gene>